<organism evidence="1 2">
    <name type="scientific">Plakobranchus ocellatus</name>
    <dbReference type="NCBI Taxonomy" id="259542"/>
    <lineage>
        <taxon>Eukaryota</taxon>
        <taxon>Metazoa</taxon>
        <taxon>Spiralia</taxon>
        <taxon>Lophotrochozoa</taxon>
        <taxon>Mollusca</taxon>
        <taxon>Gastropoda</taxon>
        <taxon>Heterobranchia</taxon>
        <taxon>Euthyneura</taxon>
        <taxon>Panpulmonata</taxon>
        <taxon>Sacoglossa</taxon>
        <taxon>Placobranchoidea</taxon>
        <taxon>Plakobranchidae</taxon>
        <taxon>Plakobranchus</taxon>
    </lineage>
</organism>
<gene>
    <name evidence="1" type="ORF">PoB_004140700</name>
</gene>
<dbReference type="AlphaFoldDB" id="A0AAV4B5W3"/>
<sequence>MPTRQMIICRICTRATQYKSFAKKRSTRSSCWTERDTVGRLCEQQEDTVLRVLSDCLEMVGDRAKEWPNNPVNEIVCHDQGGKFIRKFLRLAIQ</sequence>
<protein>
    <recommendedName>
        <fullName evidence="3">Saposin B-type domain-containing protein</fullName>
    </recommendedName>
</protein>
<evidence type="ECO:0000313" key="1">
    <source>
        <dbReference type="EMBL" id="GFO14902.1"/>
    </source>
</evidence>
<dbReference type="Proteomes" id="UP000735302">
    <property type="component" value="Unassembled WGS sequence"/>
</dbReference>
<accession>A0AAV4B5W3</accession>
<evidence type="ECO:0000313" key="2">
    <source>
        <dbReference type="Proteomes" id="UP000735302"/>
    </source>
</evidence>
<proteinExistence type="predicted"/>
<evidence type="ECO:0008006" key="3">
    <source>
        <dbReference type="Google" id="ProtNLM"/>
    </source>
</evidence>
<comment type="caution">
    <text evidence="1">The sequence shown here is derived from an EMBL/GenBank/DDBJ whole genome shotgun (WGS) entry which is preliminary data.</text>
</comment>
<reference evidence="1 2" key="1">
    <citation type="journal article" date="2021" name="Elife">
        <title>Chloroplast acquisition without the gene transfer in kleptoplastic sea slugs, Plakobranchus ocellatus.</title>
        <authorList>
            <person name="Maeda T."/>
            <person name="Takahashi S."/>
            <person name="Yoshida T."/>
            <person name="Shimamura S."/>
            <person name="Takaki Y."/>
            <person name="Nagai Y."/>
            <person name="Toyoda A."/>
            <person name="Suzuki Y."/>
            <person name="Arimoto A."/>
            <person name="Ishii H."/>
            <person name="Satoh N."/>
            <person name="Nishiyama T."/>
            <person name="Hasebe M."/>
            <person name="Maruyama T."/>
            <person name="Minagawa J."/>
            <person name="Obokata J."/>
            <person name="Shigenobu S."/>
        </authorList>
    </citation>
    <scope>NUCLEOTIDE SEQUENCE [LARGE SCALE GENOMIC DNA]</scope>
</reference>
<keyword evidence="2" id="KW-1185">Reference proteome</keyword>
<name>A0AAV4B5W3_9GAST</name>
<dbReference type="EMBL" id="BLXT01004584">
    <property type="protein sequence ID" value="GFO14902.1"/>
    <property type="molecule type" value="Genomic_DNA"/>
</dbReference>